<dbReference type="Pfam" id="PF22930">
    <property type="entry name" value="PDXDC1-like_cen"/>
    <property type="match status" value="1"/>
</dbReference>
<proteinExistence type="inferred from homology"/>
<comment type="caution">
    <text evidence="10">The sequence shown here is derived from an EMBL/GenBank/DDBJ whole genome shotgun (WGS) entry which is preliminary data.</text>
</comment>
<dbReference type="InterPro" id="IPR015424">
    <property type="entry name" value="PyrdxlP-dep_Trfase"/>
</dbReference>
<feature type="compositionally biased region" description="Acidic residues" evidence="7">
    <location>
        <begin position="13"/>
        <end position="23"/>
    </location>
</feature>
<dbReference type="Pfam" id="PF22937">
    <property type="entry name" value="PDXDC1-like_cen2"/>
    <property type="match status" value="1"/>
</dbReference>
<dbReference type="InterPro" id="IPR050477">
    <property type="entry name" value="GrpII_AminoAcid_Decarb"/>
</dbReference>
<organism evidence="10 11">
    <name type="scientific">Dreissena polymorpha</name>
    <name type="common">Zebra mussel</name>
    <name type="synonym">Mytilus polymorpha</name>
    <dbReference type="NCBI Taxonomy" id="45954"/>
    <lineage>
        <taxon>Eukaryota</taxon>
        <taxon>Metazoa</taxon>
        <taxon>Spiralia</taxon>
        <taxon>Lophotrochozoa</taxon>
        <taxon>Mollusca</taxon>
        <taxon>Bivalvia</taxon>
        <taxon>Autobranchia</taxon>
        <taxon>Heteroconchia</taxon>
        <taxon>Euheterodonta</taxon>
        <taxon>Imparidentia</taxon>
        <taxon>Neoheterodontei</taxon>
        <taxon>Myida</taxon>
        <taxon>Dreissenoidea</taxon>
        <taxon>Dreissenidae</taxon>
        <taxon>Dreissena</taxon>
    </lineage>
</organism>
<accession>A0A9D4LU58</accession>
<evidence type="ECO:0000259" key="8">
    <source>
        <dbReference type="Pfam" id="PF22930"/>
    </source>
</evidence>
<evidence type="ECO:0000256" key="1">
    <source>
        <dbReference type="ARBA" id="ARBA00001933"/>
    </source>
</evidence>
<comment type="similarity">
    <text evidence="2">Belongs to the group II decarboxylase family.</text>
</comment>
<dbReference type="AlphaFoldDB" id="A0A9D4LU58"/>
<feature type="region of interest" description="Disordered" evidence="7">
    <location>
        <begin position="1"/>
        <end position="39"/>
    </location>
</feature>
<reference evidence="10" key="2">
    <citation type="submission" date="2020-11" db="EMBL/GenBank/DDBJ databases">
        <authorList>
            <person name="McCartney M.A."/>
            <person name="Auch B."/>
            <person name="Kono T."/>
            <person name="Mallez S."/>
            <person name="Becker A."/>
            <person name="Gohl D.M."/>
            <person name="Silverstein K.A.T."/>
            <person name="Koren S."/>
            <person name="Bechman K.B."/>
            <person name="Herman A."/>
            <person name="Abrahante J.E."/>
            <person name="Garbe J."/>
        </authorList>
    </citation>
    <scope>NUCLEOTIDE SEQUENCE</scope>
    <source>
        <strain evidence="10">Duluth1</strain>
        <tissue evidence="10">Whole animal</tissue>
    </source>
</reference>
<comment type="cofactor">
    <cofactor evidence="1">
        <name>pyridoxal 5'-phosphate</name>
        <dbReference type="ChEBI" id="CHEBI:597326"/>
    </cofactor>
</comment>
<dbReference type="GO" id="GO:0030170">
    <property type="term" value="F:pyridoxal phosphate binding"/>
    <property type="evidence" value="ECO:0007669"/>
    <property type="project" value="InterPro"/>
</dbReference>
<gene>
    <name evidence="10" type="ORF">DPMN_026823</name>
</gene>
<evidence type="ECO:0000256" key="4">
    <source>
        <dbReference type="ARBA" id="ARBA00022898"/>
    </source>
</evidence>
<keyword evidence="11" id="KW-1185">Reference proteome</keyword>
<dbReference type="PANTHER" id="PTHR42735:SF1">
    <property type="entry name" value="PYRIDOXAL-DEPENDENT DECARBOXYLASE DOMAIN-CONTAINING PROTEIN 1-RELATED"/>
    <property type="match status" value="1"/>
</dbReference>
<evidence type="ECO:0000313" key="10">
    <source>
        <dbReference type="EMBL" id="KAH3863823.1"/>
    </source>
</evidence>
<dbReference type="InterPro" id="IPR002129">
    <property type="entry name" value="PyrdxlP-dep_de-COase"/>
</dbReference>
<dbReference type="InterPro" id="IPR015421">
    <property type="entry name" value="PyrdxlP-dep_Trfase_major"/>
</dbReference>
<dbReference type="Proteomes" id="UP000828390">
    <property type="component" value="Unassembled WGS sequence"/>
</dbReference>
<dbReference type="PANTHER" id="PTHR42735">
    <property type="match status" value="1"/>
</dbReference>
<feature type="domain" description="PDXDC1/PDXD2 second" evidence="8">
    <location>
        <begin position="502"/>
        <end position="615"/>
    </location>
</feature>
<evidence type="ECO:0000259" key="9">
    <source>
        <dbReference type="Pfam" id="PF22937"/>
    </source>
</evidence>
<dbReference type="GO" id="GO:0016831">
    <property type="term" value="F:carboxy-lyase activity"/>
    <property type="evidence" value="ECO:0007669"/>
    <property type="project" value="UniProtKB-KW"/>
</dbReference>
<feature type="domain" description="PDXDC1-like third" evidence="9">
    <location>
        <begin position="621"/>
        <end position="690"/>
    </location>
</feature>
<dbReference type="EMBL" id="JAIWYP010000002">
    <property type="protein sequence ID" value="KAH3863823.1"/>
    <property type="molecule type" value="Genomic_DNA"/>
</dbReference>
<dbReference type="InterPro" id="IPR055102">
    <property type="entry name" value="PDXDC1-like_3rd"/>
</dbReference>
<dbReference type="Pfam" id="PF00282">
    <property type="entry name" value="Pyridoxal_deC"/>
    <property type="match status" value="1"/>
</dbReference>
<protein>
    <recommendedName>
        <fullName evidence="6">Pyridoxal-dependent decarboxylase domain-containing protein 1</fullName>
    </recommendedName>
</protein>
<reference evidence="10" key="1">
    <citation type="journal article" date="2019" name="bioRxiv">
        <title>The Genome of the Zebra Mussel, Dreissena polymorpha: A Resource for Invasive Species Research.</title>
        <authorList>
            <person name="McCartney M.A."/>
            <person name="Auch B."/>
            <person name="Kono T."/>
            <person name="Mallez S."/>
            <person name="Zhang Y."/>
            <person name="Obille A."/>
            <person name="Becker A."/>
            <person name="Abrahante J.E."/>
            <person name="Garbe J."/>
            <person name="Badalamenti J.P."/>
            <person name="Herman A."/>
            <person name="Mangelson H."/>
            <person name="Liachko I."/>
            <person name="Sullivan S."/>
            <person name="Sone E.D."/>
            <person name="Koren S."/>
            <person name="Silverstein K.A.T."/>
            <person name="Beckman K.B."/>
            <person name="Gohl D.M."/>
        </authorList>
    </citation>
    <scope>NUCLEOTIDE SEQUENCE</scope>
    <source>
        <strain evidence="10">Duluth1</strain>
        <tissue evidence="10">Whole animal</tissue>
    </source>
</reference>
<name>A0A9D4LU58_DREPO</name>
<evidence type="ECO:0000313" key="11">
    <source>
        <dbReference type="Proteomes" id="UP000828390"/>
    </source>
</evidence>
<keyword evidence="3" id="KW-0210">Decarboxylase</keyword>
<evidence type="ECO:0000256" key="2">
    <source>
        <dbReference type="ARBA" id="ARBA00009533"/>
    </source>
</evidence>
<evidence type="ECO:0000256" key="6">
    <source>
        <dbReference type="ARBA" id="ARBA00047190"/>
    </source>
</evidence>
<dbReference type="GO" id="GO:0019752">
    <property type="term" value="P:carboxylic acid metabolic process"/>
    <property type="evidence" value="ECO:0007669"/>
    <property type="project" value="InterPro"/>
</dbReference>
<dbReference type="Gene3D" id="3.40.640.10">
    <property type="entry name" value="Type I PLP-dependent aspartate aminotransferase-like (Major domain)"/>
    <property type="match status" value="1"/>
</dbReference>
<evidence type="ECO:0000256" key="3">
    <source>
        <dbReference type="ARBA" id="ARBA00022793"/>
    </source>
</evidence>
<sequence length="693" mass="77847">MSGDDDTKSSVMDEQEVMDDAEETLPKQNLNVPARKPAHAAPEAQFNMFMDPMFVQIEKQIEEQNAILDKINDDMRMESERTRKEKLQAHLPEPLRGRGLPIGDVMKRVENMIAFEINDEEIEAKKKKEEEAKKEMSFMEIIAEARKLRNPETHEDLEAPEEEAQKVAVPMQKLDDFGRAAVTSHSLAAMLNCLPLDHHKKVAKKIMTDCQLWLSKMFRFDEGNIFYSDHELDGLVRVCRLAMYQKYPSYVKDGFEALYSRPPVIYLNSSADPHIGDHLCRELGLPKSSICTVPCKTVLGSSSKMDTDILDKLIMDDIAAAKTPVAVMAYAGTPNIGHVDDIEELQGICKNRNIWMHVTGDSVALLALIHPPGNVYQARLGDSITVTIGTWLGIPALPVATMFKLADPNLVHSANLTSFDPRQRLTCLPLWVVLQSLGIENIEERISQSCELADAMFEELSKIKTIVQFSRDTSKNKERVVRSITELISKAISSLMASDVPSTTVVFRYAEDKSESSTIAVAPYAMGAGVEEEEETEEDRQRKHNYYNSLNIWLAESLQADNPCVEITLVDLEREGTCMKFAPLQSAQIIGTTREDVVDFVKSLKSQISILDATVLNYERFRHVTSDQENLRLVDIQNWAGLGAVQYIPNDYLDSLDSLSEQACAEINHLNIELIQKLKATDSAFSLGKYPVM</sequence>
<dbReference type="SUPFAM" id="SSF53383">
    <property type="entry name" value="PLP-dependent transferases"/>
    <property type="match status" value="1"/>
</dbReference>
<keyword evidence="5" id="KW-0456">Lyase</keyword>
<evidence type="ECO:0000256" key="7">
    <source>
        <dbReference type="SAM" id="MobiDB-lite"/>
    </source>
</evidence>
<keyword evidence="4" id="KW-0663">Pyridoxal phosphate</keyword>
<evidence type="ECO:0000256" key="5">
    <source>
        <dbReference type="ARBA" id="ARBA00023239"/>
    </source>
</evidence>
<dbReference type="InterPro" id="IPR055103">
    <property type="entry name" value="PDXDC1-like_2nd"/>
</dbReference>